<dbReference type="EMBL" id="JALLKP010000001">
    <property type="protein sequence ID" value="KAK2197647.1"/>
    <property type="molecule type" value="Genomic_DNA"/>
</dbReference>
<dbReference type="GO" id="GO:0016791">
    <property type="term" value="F:phosphatase activity"/>
    <property type="evidence" value="ECO:0007669"/>
    <property type="project" value="TreeGrafter"/>
</dbReference>
<protein>
    <submittedName>
        <fullName evidence="2">Bifunctional HAD superfamily/HAD-like superfamily</fullName>
    </submittedName>
</protein>
<dbReference type="GO" id="GO:0000287">
    <property type="term" value="F:magnesium ion binding"/>
    <property type="evidence" value="ECO:0007669"/>
    <property type="project" value="TreeGrafter"/>
</dbReference>
<dbReference type="GO" id="GO:0005829">
    <property type="term" value="C:cytosol"/>
    <property type="evidence" value="ECO:0007669"/>
    <property type="project" value="TreeGrafter"/>
</dbReference>
<dbReference type="KEGG" id="bdw:94334948"/>
<evidence type="ECO:0000313" key="3">
    <source>
        <dbReference type="Proteomes" id="UP001214638"/>
    </source>
</evidence>
<dbReference type="Gene3D" id="3.30.1240.10">
    <property type="match status" value="1"/>
</dbReference>
<dbReference type="Proteomes" id="UP001214638">
    <property type="component" value="Unassembled WGS sequence"/>
</dbReference>
<dbReference type="PANTHER" id="PTHR10000:SF8">
    <property type="entry name" value="HAD SUPERFAMILY HYDROLASE-LIKE, TYPE 3"/>
    <property type="match status" value="1"/>
</dbReference>
<keyword evidence="1" id="KW-0732">Signal</keyword>
<evidence type="ECO:0000256" key="1">
    <source>
        <dbReference type="SAM" id="SignalP"/>
    </source>
</evidence>
<feature type="chain" id="PRO_5042098287" evidence="1">
    <location>
        <begin position="18"/>
        <end position="299"/>
    </location>
</feature>
<dbReference type="AlphaFoldDB" id="A0AAD9PMQ5"/>
<dbReference type="RefSeq" id="XP_067804489.1">
    <property type="nucleotide sequence ID" value="XM_067945698.1"/>
</dbReference>
<reference evidence="2" key="1">
    <citation type="journal article" date="2023" name="Nat. Microbiol.">
        <title>Babesia duncani multi-omics identifies virulence factors and drug targets.</title>
        <authorList>
            <person name="Singh P."/>
            <person name="Lonardi S."/>
            <person name="Liang Q."/>
            <person name="Vydyam P."/>
            <person name="Khabirova E."/>
            <person name="Fang T."/>
            <person name="Gihaz S."/>
            <person name="Thekkiniath J."/>
            <person name="Munshi M."/>
            <person name="Abel S."/>
            <person name="Ciampossin L."/>
            <person name="Batugedara G."/>
            <person name="Gupta M."/>
            <person name="Lu X.M."/>
            <person name="Lenz T."/>
            <person name="Chakravarty S."/>
            <person name="Cornillot E."/>
            <person name="Hu Y."/>
            <person name="Ma W."/>
            <person name="Gonzalez L.M."/>
            <person name="Sanchez S."/>
            <person name="Estrada K."/>
            <person name="Sanchez-Flores A."/>
            <person name="Montero E."/>
            <person name="Harb O.S."/>
            <person name="Le Roch K.G."/>
            <person name="Mamoun C.B."/>
        </authorList>
    </citation>
    <scope>NUCLEOTIDE SEQUENCE</scope>
    <source>
        <strain evidence="2">WA1</strain>
    </source>
</reference>
<dbReference type="InterPro" id="IPR036412">
    <property type="entry name" value="HAD-like_sf"/>
</dbReference>
<feature type="signal peptide" evidence="1">
    <location>
        <begin position="1"/>
        <end position="17"/>
    </location>
</feature>
<dbReference type="Gene3D" id="3.40.50.1000">
    <property type="entry name" value="HAD superfamily/HAD-like"/>
    <property type="match status" value="1"/>
</dbReference>
<proteinExistence type="predicted"/>
<dbReference type="PANTHER" id="PTHR10000">
    <property type="entry name" value="PHOSPHOSERINE PHOSPHATASE"/>
    <property type="match status" value="1"/>
</dbReference>
<accession>A0AAD9PMQ5</accession>
<dbReference type="InterPro" id="IPR023214">
    <property type="entry name" value="HAD_sf"/>
</dbReference>
<sequence length="299" mass="33199">MMLLQLVIALTFYPCIGAPASEFVKPDSPPKYFAIDIDGTFHATNARALSKNIDAFRNVQALGIGLFFCTGRILVNYSNLFGHNFQKETGYNGCPGIYSNGALVLGRDCSVLKKAIFSKQFIQDLIQHIIRKKYEDGFMFYTTEGIYKIDDKNLSKISRLFRTRRYYIREPPKISPENLMQHDIISISSNYTHGLNGLVNYIAGVDYVSYIEWGVLNLNPPGVTKAAGITALAKALGVEPSEIAFIGDGYNDVEIMQQSKISFAMGNASDEVKKNAKYVLEETCNQAGFAKAMSIVYGV</sequence>
<name>A0AAD9PMQ5_9APIC</name>
<gene>
    <name evidence="2" type="ORF">BdWA1_000650</name>
</gene>
<dbReference type="Pfam" id="PF08282">
    <property type="entry name" value="Hydrolase_3"/>
    <property type="match status" value="1"/>
</dbReference>
<evidence type="ECO:0000313" key="2">
    <source>
        <dbReference type="EMBL" id="KAK2197647.1"/>
    </source>
</evidence>
<dbReference type="GeneID" id="94334948"/>
<comment type="caution">
    <text evidence="2">The sequence shown here is derived from an EMBL/GenBank/DDBJ whole genome shotgun (WGS) entry which is preliminary data.</text>
</comment>
<dbReference type="SUPFAM" id="SSF56784">
    <property type="entry name" value="HAD-like"/>
    <property type="match status" value="1"/>
</dbReference>
<organism evidence="2 3">
    <name type="scientific">Babesia duncani</name>
    <dbReference type="NCBI Taxonomy" id="323732"/>
    <lineage>
        <taxon>Eukaryota</taxon>
        <taxon>Sar</taxon>
        <taxon>Alveolata</taxon>
        <taxon>Apicomplexa</taxon>
        <taxon>Aconoidasida</taxon>
        <taxon>Piroplasmida</taxon>
        <taxon>Babesiidae</taxon>
        <taxon>Babesia</taxon>
    </lineage>
</organism>
<keyword evidence="3" id="KW-1185">Reference proteome</keyword>